<name>A0ABN9X095_9DINO</name>
<keyword evidence="2" id="KW-1185">Reference proteome</keyword>
<reference evidence="1" key="1">
    <citation type="submission" date="2023-10" db="EMBL/GenBank/DDBJ databases">
        <authorList>
            <person name="Chen Y."/>
            <person name="Shah S."/>
            <person name="Dougan E. K."/>
            <person name="Thang M."/>
            <person name="Chan C."/>
        </authorList>
    </citation>
    <scope>NUCLEOTIDE SEQUENCE [LARGE SCALE GENOMIC DNA]</scope>
</reference>
<accession>A0ABN9X095</accession>
<proteinExistence type="predicted"/>
<organism evidence="1 2">
    <name type="scientific">Prorocentrum cordatum</name>
    <dbReference type="NCBI Taxonomy" id="2364126"/>
    <lineage>
        <taxon>Eukaryota</taxon>
        <taxon>Sar</taxon>
        <taxon>Alveolata</taxon>
        <taxon>Dinophyceae</taxon>
        <taxon>Prorocentrales</taxon>
        <taxon>Prorocentraceae</taxon>
        <taxon>Prorocentrum</taxon>
    </lineage>
</organism>
<evidence type="ECO:0000313" key="1">
    <source>
        <dbReference type="EMBL" id="CAK0892674.1"/>
    </source>
</evidence>
<sequence>MSSNAALVMCARGARNQVSSVHEKQLEEIYTCFERLRVRPLAERKAPRRGPEPAALKAPKALTLPEGLRDWFVNRGVQGLPQWCAATQADEQQLCRHVVALHRLGVPPFFREQLQPLIMKLFVSLEARVPSARIPADDARRAEFWPELKDSLVRLAVPAMAEVVFELFGRSSSLVVVLDASGWSPAAGHWKVSQRICFVDVAVSLDTARRARGMLVRRLERACRAGGFAEGGLAAGLIEDASGRRTTG</sequence>
<dbReference type="EMBL" id="CAUYUJ010019649">
    <property type="protein sequence ID" value="CAK0892674.1"/>
    <property type="molecule type" value="Genomic_DNA"/>
</dbReference>
<dbReference type="Proteomes" id="UP001189429">
    <property type="component" value="Unassembled WGS sequence"/>
</dbReference>
<comment type="caution">
    <text evidence="1">The sequence shown here is derived from an EMBL/GenBank/DDBJ whole genome shotgun (WGS) entry which is preliminary data.</text>
</comment>
<gene>
    <name evidence="1" type="ORF">PCOR1329_LOCUS72276</name>
</gene>
<protein>
    <submittedName>
        <fullName evidence="1">Uncharacterized protein</fullName>
    </submittedName>
</protein>
<evidence type="ECO:0000313" key="2">
    <source>
        <dbReference type="Proteomes" id="UP001189429"/>
    </source>
</evidence>